<feature type="compositionally biased region" description="Polar residues" evidence="2">
    <location>
        <begin position="67"/>
        <end position="78"/>
    </location>
</feature>
<keyword evidence="4" id="KW-1185">Reference proteome</keyword>
<organism evidence="3 4">
    <name type="scientific">Kordia algicida OT-1</name>
    <dbReference type="NCBI Taxonomy" id="391587"/>
    <lineage>
        <taxon>Bacteria</taxon>
        <taxon>Pseudomonadati</taxon>
        <taxon>Bacteroidota</taxon>
        <taxon>Flavobacteriia</taxon>
        <taxon>Flavobacteriales</taxon>
        <taxon>Flavobacteriaceae</taxon>
        <taxon>Kordia</taxon>
    </lineage>
</organism>
<dbReference type="RefSeq" id="WP_007092711.1">
    <property type="nucleotide sequence ID" value="NZ_CP142125.1"/>
</dbReference>
<name>A9EA59_9FLAO</name>
<dbReference type="eggNOG" id="COG3409">
    <property type="taxonomic scope" value="Bacteria"/>
</dbReference>
<proteinExistence type="predicted"/>
<dbReference type="Proteomes" id="UP000002945">
    <property type="component" value="Unassembled WGS sequence"/>
</dbReference>
<dbReference type="OrthoDB" id="1164974at2"/>
<keyword evidence="1" id="KW-0175">Coiled coil</keyword>
<evidence type="ECO:0000256" key="1">
    <source>
        <dbReference type="SAM" id="Coils"/>
    </source>
</evidence>
<comment type="caution">
    <text evidence="3">The sequence shown here is derived from an EMBL/GenBank/DDBJ whole genome shotgun (WGS) entry which is preliminary data.</text>
</comment>
<feature type="coiled-coil region" evidence="1">
    <location>
        <begin position="88"/>
        <end position="115"/>
    </location>
</feature>
<dbReference type="HOGENOM" id="CLU_1169451_0_0_10"/>
<reference evidence="3 4" key="1">
    <citation type="journal article" date="2011" name="J. Bacteriol.">
        <title>Genome sequence of the algicidal bacterium Kordia algicida OT-1.</title>
        <authorList>
            <person name="Lee H.S."/>
            <person name="Kang S.G."/>
            <person name="Kwon K.K."/>
            <person name="Lee J.H."/>
            <person name="Kim S.J."/>
        </authorList>
    </citation>
    <scope>NUCLEOTIDE SEQUENCE [LARGE SCALE GENOMIC DNA]</scope>
    <source>
        <strain evidence="3 4">OT-1</strain>
    </source>
</reference>
<evidence type="ECO:0000313" key="4">
    <source>
        <dbReference type="Proteomes" id="UP000002945"/>
    </source>
</evidence>
<evidence type="ECO:0000256" key="2">
    <source>
        <dbReference type="SAM" id="MobiDB-lite"/>
    </source>
</evidence>
<dbReference type="STRING" id="391587.KAOT1_00665"/>
<accession>A9EA59</accession>
<gene>
    <name evidence="3" type="ORF">KAOT1_00665</name>
</gene>
<evidence type="ECO:0000313" key="3">
    <source>
        <dbReference type="EMBL" id="EDP94743.1"/>
    </source>
</evidence>
<sequence>MESISLKKRLLVAGGILVCGYIVYCILRNQEEALKQQQETEDADFVIIDEHKNSEKFETTEKKSANLPMSSDDSSLQKTTTNLSVIKNVSMEKSISKAQDKKVQLENNTDNQALELPEIQESDKQVQDIAVATKDTSTINDIVVNQPTKITIAEEEKVANDDFPLQLGSKGKRVWNLKVYMLKNHGASGVVTDDYDVLTVERVKRYLKADNVTEQLYRDLNMEGKRKKKRNATKKKY</sequence>
<protein>
    <submittedName>
        <fullName evidence="3">Uncharacterized protein</fullName>
    </submittedName>
</protein>
<feature type="region of interest" description="Disordered" evidence="2">
    <location>
        <begin position="57"/>
        <end position="78"/>
    </location>
</feature>
<dbReference type="EMBL" id="ABIB01000014">
    <property type="protein sequence ID" value="EDP94743.1"/>
    <property type="molecule type" value="Genomic_DNA"/>
</dbReference>
<dbReference type="AlphaFoldDB" id="A9EA59"/>